<comment type="caution">
    <text evidence="2">The sequence shown here is derived from an EMBL/GenBank/DDBJ whole genome shotgun (WGS) entry which is preliminary data.</text>
</comment>
<feature type="compositionally biased region" description="Basic and acidic residues" evidence="1">
    <location>
        <begin position="599"/>
        <end position="609"/>
    </location>
</feature>
<feature type="region of interest" description="Disordered" evidence="1">
    <location>
        <begin position="597"/>
        <end position="622"/>
    </location>
</feature>
<feature type="region of interest" description="Disordered" evidence="1">
    <location>
        <begin position="49"/>
        <end position="84"/>
    </location>
</feature>
<evidence type="ECO:0000313" key="2">
    <source>
        <dbReference type="EMBL" id="KAF7775631.1"/>
    </source>
</evidence>
<feature type="region of interest" description="Disordered" evidence="1">
    <location>
        <begin position="415"/>
        <end position="448"/>
    </location>
</feature>
<sequence>MPITYHIRSRSPDSVDDLLFPPERESFPDDSIVLSDLIRTGETSRLRRRGAMRIEASGTSSSSRYRRMRSPRHSDDTHPESPQHTWTIVENRYRHIPRHLPMLEVSDDDLELGDSDSDSGDEMVFSSPFHRAISEQTDQPLWNHSNSSRTRIASETDGEKLPVESTSYTLVCGGPLEIPSGLQSGAESIHPSAFSSFILPQSSQSASSQAPTSPAVSDTNGCGAVLHTRAFPRYRRHQPMWTANTSATEAVVPLDRMYFDDICAKEKVSSKVIKQQACGCLRIGIGCAYCGNPLGFRLTPCRIMRDSRFSRRSILSESRHASKPDHDNSDLHLYSFFCSSTSSEKFSFPSAEHTPSPWGGTSRTRNHPLLPPPPPLIRLMSDTESDTDEEVIIDFRAPESSSLPSTILGGGLAASPEPTVINLEPNPPLPVPSPLQSHSRSSPTENAEQYSELEEALAGWASVVRGVGVTASSLIEDDALSPNIGTFRRSRAPERRNALGFDVEGELGFTSTHTNESRNLSPNRDVSSVLFEDTSSLLEPEIEELPPSTSALEPNDAEQTTPRASVWGMSFADGYPSTSFWGRPESGGSQWTWSNELAEAERERDREGNDQPVRVFDPDGEFLEGLDGEWGEDMARQLGFGSQEEKNDGNETTTTSGLWWS</sequence>
<dbReference type="Proteomes" id="UP000629468">
    <property type="component" value="Unassembled WGS sequence"/>
</dbReference>
<organism evidence="2 3">
    <name type="scientific">Agaricus bisporus var. burnettii</name>
    <dbReference type="NCBI Taxonomy" id="192524"/>
    <lineage>
        <taxon>Eukaryota</taxon>
        <taxon>Fungi</taxon>
        <taxon>Dikarya</taxon>
        <taxon>Basidiomycota</taxon>
        <taxon>Agaricomycotina</taxon>
        <taxon>Agaricomycetes</taxon>
        <taxon>Agaricomycetidae</taxon>
        <taxon>Agaricales</taxon>
        <taxon>Agaricineae</taxon>
        <taxon>Agaricaceae</taxon>
        <taxon>Agaricus</taxon>
    </lineage>
</organism>
<proteinExistence type="predicted"/>
<name>A0A8H7F2J7_AGABI</name>
<feature type="region of interest" description="Disordered" evidence="1">
    <location>
        <begin position="348"/>
        <end position="372"/>
    </location>
</feature>
<feature type="compositionally biased region" description="Polar residues" evidence="1">
    <location>
        <begin position="549"/>
        <end position="563"/>
    </location>
</feature>
<feature type="compositionally biased region" description="Polar residues" evidence="1">
    <location>
        <begin position="436"/>
        <end position="448"/>
    </location>
</feature>
<evidence type="ECO:0000313" key="3">
    <source>
        <dbReference type="Proteomes" id="UP000629468"/>
    </source>
</evidence>
<reference evidence="2 3" key="1">
    <citation type="journal article" name="Sci. Rep.">
        <title>Telomere-to-telomere assembled and centromere annotated genomes of the two main subspecies of the button mushroom Agaricus bisporus reveal especially polymorphic chromosome ends.</title>
        <authorList>
            <person name="Sonnenberg A.S.M."/>
            <person name="Sedaghat-Telgerd N."/>
            <person name="Lavrijssen B."/>
            <person name="Ohm R.A."/>
            <person name="Hendrickx P.M."/>
            <person name="Scholtmeijer K."/>
            <person name="Baars J.J.P."/>
            <person name="van Peer A."/>
        </authorList>
    </citation>
    <scope>NUCLEOTIDE SEQUENCE [LARGE SCALE GENOMIC DNA]</scope>
    <source>
        <strain evidence="2 3">H119_p4</strain>
    </source>
</reference>
<feature type="compositionally biased region" description="Basic and acidic residues" evidence="1">
    <location>
        <begin position="72"/>
        <end position="81"/>
    </location>
</feature>
<feature type="compositionally biased region" description="Polar residues" evidence="1">
    <location>
        <begin position="650"/>
        <end position="661"/>
    </location>
</feature>
<feature type="region of interest" description="Disordered" evidence="1">
    <location>
        <begin position="636"/>
        <end position="661"/>
    </location>
</feature>
<accession>A0A8H7F2J7</accession>
<dbReference type="EMBL" id="JABXXO010000006">
    <property type="protein sequence ID" value="KAF7775631.1"/>
    <property type="molecule type" value="Genomic_DNA"/>
</dbReference>
<feature type="region of interest" description="Disordered" evidence="1">
    <location>
        <begin position="537"/>
        <end position="564"/>
    </location>
</feature>
<evidence type="ECO:0000256" key="1">
    <source>
        <dbReference type="SAM" id="MobiDB-lite"/>
    </source>
</evidence>
<gene>
    <name evidence="2" type="ORF">Agabi119p4_4024</name>
</gene>
<protein>
    <submittedName>
        <fullName evidence="2">Uncharacterized protein</fullName>
    </submittedName>
</protein>
<dbReference type="AlphaFoldDB" id="A0A8H7F2J7"/>